<protein>
    <recommendedName>
        <fullName evidence="1">YtkA-like domain-containing protein</fullName>
    </recommendedName>
</protein>
<dbReference type="Pfam" id="PF13115">
    <property type="entry name" value="YtkA"/>
    <property type="match status" value="1"/>
</dbReference>
<reference evidence="2 3" key="1">
    <citation type="submission" date="2020-04" db="EMBL/GenBank/DDBJ databases">
        <title>Genome sequencing of novel species.</title>
        <authorList>
            <person name="Heo J."/>
            <person name="Kim S.-J."/>
            <person name="Kim J.-S."/>
            <person name="Hong S.-B."/>
            <person name="Kwon S.-W."/>
        </authorList>
    </citation>
    <scope>NUCLEOTIDE SEQUENCE [LARGE SCALE GENOMIC DNA]</scope>
    <source>
        <strain evidence="2 3">MFER-1</strain>
    </source>
</reference>
<dbReference type="Proteomes" id="UP000502248">
    <property type="component" value="Chromosome"/>
</dbReference>
<dbReference type="InterPro" id="IPR032693">
    <property type="entry name" value="YtkA-like_dom"/>
</dbReference>
<keyword evidence="3" id="KW-1185">Reference proteome</keyword>
<evidence type="ECO:0000313" key="3">
    <source>
        <dbReference type="Proteomes" id="UP000502248"/>
    </source>
</evidence>
<dbReference type="RefSeq" id="WP_169279384.1">
    <property type="nucleotide sequence ID" value="NZ_CP051680.1"/>
</dbReference>
<organism evidence="2 3">
    <name type="scientific">Cohnella herbarum</name>
    <dbReference type="NCBI Taxonomy" id="2728023"/>
    <lineage>
        <taxon>Bacteria</taxon>
        <taxon>Bacillati</taxon>
        <taxon>Bacillota</taxon>
        <taxon>Bacilli</taxon>
        <taxon>Bacillales</taxon>
        <taxon>Paenibacillaceae</taxon>
        <taxon>Cohnella</taxon>
    </lineage>
</organism>
<accession>A0A7Z2VHA7</accession>
<dbReference type="EMBL" id="CP051680">
    <property type="protein sequence ID" value="QJD83087.1"/>
    <property type="molecule type" value="Genomic_DNA"/>
</dbReference>
<feature type="domain" description="YtkA-like" evidence="1">
    <location>
        <begin position="39"/>
        <end position="117"/>
    </location>
</feature>
<name>A0A7Z2VHA7_9BACL</name>
<evidence type="ECO:0000313" key="2">
    <source>
        <dbReference type="EMBL" id="QJD83087.1"/>
    </source>
</evidence>
<proteinExistence type="predicted"/>
<evidence type="ECO:0000259" key="1">
    <source>
        <dbReference type="Pfam" id="PF13115"/>
    </source>
</evidence>
<dbReference type="KEGG" id="cheb:HH215_07810"/>
<gene>
    <name evidence="2" type="ORF">HH215_07810</name>
</gene>
<dbReference type="AlphaFoldDB" id="A0A7Z2VHA7"/>
<sequence length="136" mass="14850">MKAISLTLLLLLLIVAGVFYLLPDNSGISAKTDYSNEAVRISVTSNQEAAVAMSENSFTLQLTDAAGQPIRQANLKVQLLMPKMYCGIIMAQVSEQTPGSYLIKGIPVMQGKWNAEISLRIADQLIRVDHPFIVKS</sequence>